<evidence type="ECO:0000256" key="3">
    <source>
        <dbReference type="ARBA" id="ARBA00022833"/>
    </source>
</evidence>
<dbReference type="SMART" id="SM00692">
    <property type="entry name" value="DM3"/>
    <property type="match status" value="1"/>
</dbReference>
<keyword evidence="1" id="KW-0479">Metal-binding</keyword>
<evidence type="ECO:0000256" key="6">
    <source>
        <dbReference type="SAM" id="MobiDB-lite"/>
    </source>
</evidence>
<dbReference type="EMBL" id="GDQN01010223">
    <property type="protein sequence ID" value="JAT80831.1"/>
    <property type="molecule type" value="Transcribed_RNA"/>
</dbReference>
<gene>
    <name evidence="8" type="ORF">g.15839</name>
</gene>
<dbReference type="PROSITE" id="PS50950">
    <property type="entry name" value="ZF_THAP"/>
    <property type="match status" value="1"/>
</dbReference>
<organism evidence="8">
    <name type="scientific">Pectinophora gossypiella</name>
    <name type="common">Cotton pink bollworm</name>
    <name type="synonym">Depressaria gossypiella</name>
    <dbReference type="NCBI Taxonomy" id="13191"/>
    <lineage>
        <taxon>Eukaryota</taxon>
        <taxon>Metazoa</taxon>
        <taxon>Ecdysozoa</taxon>
        <taxon>Arthropoda</taxon>
        <taxon>Hexapoda</taxon>
        <taxon>Insecta</taxon>
        <taxon>Pterygota</taxon>
        <taxon>Neoptera</taxon>
        <taxon>Endopterygota</taxon>
        <taxon>Lepidoptera</taxon>
        <taxon>Glossata</taxon>
        <taxon>Ditrysia</taxon>
        <taxon>Gelechioidea</taxon>
        <taxon>Gelechiidae</taxon>
        <taxon>Apatetrinae</taxon>
        <taxon>Pectinophora</taxon>
    </lineage>
</organism>
<dbReference type="SUPFAM" id="SSF57716">
    <property type="entry name" value="Glucocorticoid receptor-like (DNA-binding domain)"/>
    <property type="match status" value="1"/>
</dbReference>
<evidence type="ECO:0000256" key="4">
    <source>
        <dbReference type="ARBA" id="ARBA00023125"/>
    </source>
</evidence>
<accession>A0A1E1W1R6</accession>
<dbReference type="AlphaFoldDB" id="A0A1E1W1R6"/>
<protein>
    <recommendedName>
        <fullName evidence="7">THAP-type domain-containing protein</fullName>
    </recommendedName>
</protein>
<dbReference type="OrthoDB" id="5982876at2759"/>
<proteinExistence type="predicted"/>
<name>A0A1E1W1R6_PECGO</name>
<evidence type="ECO:0000256" key="2">
    <source>
        <dbReference type="ARBA" id="ARBA00022771"/>
    </source>
</evidence>
<evidence type="ECO:0000256" key="5">
    <source>
        <dbReference type="PROSITE-ProRule" id="PRU00309"/>
    </source>
</evidence>
<evidence type="ECO:0000259" key="7">
    <source>
        <dbReference type="PROSITE" id="PS50950"/>
    </source>
</evidence>
<dbReference type="Gene3D" id="6.20.210.20">
    <property type="entry name" value="THAP domain"/>
    <property type="match status" value="1"/>
</dbReference>
<dbReference type="GO" id="GO:0008270">
    <property type="term" value="F:zinc ion binding"/>
    <property type="evidence" value="ECO:0007669"/>
    <property type="project" value="UniProtKB-KW"/>
</dbReference>
<dbReference type="GO" id="GO:0003677">
    <property type="term" value="F:DNA binding"/>
    <property type="evidence" value="ECO:0007669"/>
    <property type="project" value="UniProtKB-UniRule"/>
</dbReference>
<feature type="compositionally biased region" description="Polar residues" evidence="6">
    <location>
        <begin position="105"/>
        <end position="115"/>
    </location>
</feature>
<keyword evidence="3" id="KW-0862">Zinc</keyword>
<keyword evidence="2 5" id="KW-0863">Zinc-finger</keyword>
<dbReference type="PANTHER" id="PTHR46927:SF3">
    <property type="entry name" value="THAP-TYPE DOMAIN-CONTAINING PROTEIN"/>
    <property type="match status" value="1"/>
</dbReference>
<reference evidence="8" key="1">
    <citation type="submission" date="2015-09" db="EMBL/GenBank/DDBJ databases">
        <title>De novo assembly of Pectinophora gossypiella (Pink Bollworm) gut transcriptome.</title>
        <authorList>
            <person name="Tassone E.E."/>
        </authorList>
    </citation>
    <scope>NUCLEOTIDE SEQUENCE</scope>
</reference>
<dbReference type="PANTHER" id="PTHR46927">
    <property type="entry name" value="AGAP005574-PA"/>
    <property type="match status" value="1"/>
</dbReference>
<dbReference type="InterPro" id="IPR038441">
    <property type="entry name" value="THAP_Znf_sf"/>
</dbReference>
<dbReference type="SMART" id="SM00980">
    <property type="entry name" value="THAP"/>
    <property type="match status" value="1"/>
</dbReference>
<dbReference type="InterPro" id="IPR052224">
    <property type="entry name" value="THAP_domain_protein"/>
</dbReference>
<feature type="domain" description="THAP-type" evidence="7">
    <location>
        <begin position="1"/>
        <end position="82"/>
    </location>
</feature>
<sequence>MACVAAGCMSRMGVLSESDQKISFHRFPKDPNLRNKWIQNMKRDNWRPSPYSRLCSLHFDVSCYRAGYTSKTLHSDAVPTIFSHIHKDSHKAKLRRSRPSRPELTPSTSTSKQSAQVEILNLKKTISEKNKIIADLTKHIKRYKTTAERRLRNLKKVRQCLRRLRNKRKNDDDPPPEFSKVLLLSENI</sequence>
<feature type="compositionally biased region" description="Basic residues" evidence="6">
    <location>
        <begin position="88"/>
        <end position="99"/>
    </location>
</feature>
<evidence type="ECO:0000256" key="1">
    <source>
        <dbReference type="ARBA" id="ARBA00022723"/>
    </source>
</evidence>
<dbReference type="Pfam" id="PF05485">
    <property type="entry name" value="THAP"/>
    <property type="match status" value="1"/>
</dbReference>
<dbReference type="InterPro" id="IPR006612">
    <property type="entry name" value="THAP_Znf"/>
</dbReference>
<feature type="region of interest" description="Disordered" evidence="6">
    <location>
        <begin position="88"/>
        <end position="115"/>
    </location>
</feature>
<evidence type="ECO:0000313" key="8">
    <source>
        <dbReference type="EMBL" id="JAT80831.1"/>
    </source>
</evidence>
<keyword evidence="4 5" id="KW-0238">DNA-binding</keyword>